<comment type="caution">
    <text evidence="4">The sequence shown here is derived from an EMBL/GenBank/DDBJ whole genome shotgun (WGS) entry which is preliminary data.</text>
</comment>
<feature type="compositionally biased region" description="Low complexity" evidence="2">
    <location>
        <begin position="329"/>
        <end position="348"/>
    </location>
</feature>
<feature type="region of interest" description="Disordered" evidence="2">
    <location>
        <begin position="158"/>
        <end position="180"/>
    </location>
</feature>
<evidence type="ECO:0000256" key="3">
    <source>
        <dbReference type="SAM" id="SignalP"/>
    </source>
</evidence>
<protein>
    <submittedName>
        <fullName evidence="4">Uncharacterized protein</fullName>
    </submittedName>
</protein>
<evidence type="ECO:0000256" key="2">
    <source>
        <dbReference type="SAM" id="MobiDB-lite"/>
    </source>
</evidence>
<feature type="region of interest" description="Disordered" evidence="2">
    <location>
        <begin position="329"/>
        <end position="371"/>
    </location>
</feature>
<evidence type="ECO:0000313" key="4">
    <source>
        <dbReference type="EMBL" id="GFH15632.1"/>
    </source>
</evidence>
<feature type="region of interest" description="Disordered" evidence="2">
    <location>
        <begin position="460"/>
        <end position="584"/>
    </location>
</feature>
<organism evidence="4 5">
    <name type="scientific">Haematococcus lacustris</name>
    <name type="common">Green alga</name>
    <name type="synonym">Haematococcus pluvialis</name>
    <dbReference type="NCBI Taxonomy" id="44745"/>
    <lineage>
        <taxon>Eukaryota</taxon>
        <taxon>Viridiplantae</taxon>
        <taxon>Chlorophyta</taxon>
        <taxon>core chlorophytes</taxon>
        <taxon>Chlorophyceae</taxon>
        <taxon>CS clade</taxon>
        <taxon>Chlamydomonadales</taxon>
        <taxon>Haematococcaceae</taxon>
        <taxon>Haematococcus</taxon>
    </lineage>
</organism>
<feature type="compositionally biased region" description="Low complexity" evidence="2">
    <location>
        <begin position="506"/>
        <end position="517"/>
    </location>
</feature>
<dbReference type="EMBL" id="BLLF01000876">
    <property type="protein sequence ID" value="GFH15632.1"/>
    <property type="molecule type" value="Genomic_DNA"/>
</dbReference>
<feature type="region of interest" description="Disordered" evidence="2">
    <location>
        <begin position="673"/>
        <end position="692"/>
    </location>
</feature>
<feature type="compositionally biased region" description="Pro residues" evidence="2">
    <location>
        <begin position="354"/>
        <end position="365"/>
    </location>
</feature>
<dbReference type="AlphaFoldDB" id="A0A699ZIV2"/>
<sequence>MLNDTHPMMLFMVLLPVESIWPAHDRLVAPGLEVSIIEHYDMGKRQPRSPSRTSATSSATGQMASELCVHTEFEAHLSRMQEMLEGQQSTAEHLQAAQSKAQMSAHGLQALQGMLSRVNGFADHRDILDQCNCVATDVNRLNMELQSAVRYNSSAVPLTEPSLHDEPGIRGKASMAPRPSDNVREREAELLQQLASAHRVFKLVRCKADAQHVAMCSKRDRPLHCMLVHGLQVEEEVTGLQQQAQRAAARLLASEEQSAAARAQLQRAIDLLQQPASMDKQVAEARLMVNQSLTTLEQQGKAVVEFLAEFEAQRSSDDTVGLTTATLSTATSLTPGQQGQTQTGQPPLLWSPPNSGPPHHPPANPPSAQLRHTARKLEAVLSSVPANAAGTGLASHSSGRSSSGDLRQTGVLSSTLAGQGPAQQELEGLELNTQLPGSGAPAVLGFLLEQQWRLELPARPRVRGPSAEGPPLQPSESSGGRAIPCAASGPLSPAQVSHYENPVFEQASSAASSTSQAKEGCQARSRKSDGGSDRAASMPQLDLQQVGCESSDPAPSCPSPAAPHSDAADAGTTHHARPHLPPLDAPSAHLLALQRENNQLVQQVLELQQELVKLRERGAPAAVDCAAQGQLMGVSEDVKTFEATVVRVEVLTASLARGMVKTLNRDVASMRAAPCPKVDPEPFPGAGHGQKH</sequence>
<keyword evidence="3" id="KW-0732">Signal</keyword>
<dbReference type="Proteomes" id="UP000485058">
    <property type="component" value="Unassembled WGS sequence"/>
</dbReference>
<evidence type="ECO:0000313" key="5">
    <source>
        <dbReference type="Proteomes" id="UP000485058"/>
    </source>
</evidence>
<gene>
    <name evidence="4" type="ORF">HaLaN_11887</name>
</gene>
<feature type="chain" id="PRO_5025622743" evidence="3">
    <location>
        <begin position="20"/>
        <end position="692"/>
    </location>
</feature>
<accession>A0A699ZIV2</accession>
<feature type="signal peptide" evidence="3">
    <location>
        <begin position="1"/>
        <end position="19"/>
    </location>
</feature>
<feature type="coiled-coil region" evidence="1">
    <location>
        <begin position="590"/>
        <end position="617"/>
    </location>
</feature>
<evidence type="ECO:0000256" key="1">
    <source>
        <dbReference type="SAM" id="Coils"/>
    </source>
</evidence>
<keyword evidence="1" id="KW-0175">Coiled coil</keyword>
<keyword evidence="5" id="KW-1185">Reference proteome</keyword>
<reference evidence="4 5" key="1">
    <citation type="submission" date="2020-02" db="EMBL/GenBank/DDBJ databases">
        <title>Draft genome sequence of Haematococcus lacustris strain NIES-144.</title>
        <authorList>
            <person name="Morimoto D."/>
            <person name="Nakagawa S."/>
            <person name="Yoshida T."/>
            <person name="Sawayama S."/>
        </authorList>
    </citation>
    <scope>NUCLEOTIDE SEQUENCE [LARGE SCALE GENOMIC DNA]</scope>
    <source>
        <strain evidence="4 5">NIES-144</strain>
    </source>
</reference>
<name>A0A699ZIV2_HAELA</name>
<proteinExistence type="predicted"/>